<feature type="domain" description="DUF1835" evidence="2">
    <location>
        <begin position="73"/>
        <end position="194"/>
    </location>
</feature>
<keyword evidence="5" id="KW-1185">Reference proteome</keyword>
<keyword evidence="1" id="KW-0175">Coiled coil</keyword>
<dbReference type="AlphaFoldDB" id="A0A9X2MUT3"/>
<dbReference type="EMBL" id="JANIPJ010000021">
    <property type="protein sequence ID" value="MCR2806955.1"/>
    <property type="molecule type" value="Genomic_DNA"/>
</dbReference>
<evidence type="ECO:0000256" key="1">
    <source>
        <dbReference type="SAM" id="Coils"/>
    </source>
</evidence>
<feature type="domain" description="DUF3658" evidence="3">
    <location>
        <begin position="241"/>
        <end position="343"/>
    </location>
</feature>
<evidence type="ECO:0000313" key="4">
    <source>
        <dbReference type="EMBL" id="MCR2806955.1"/>
    </source>
</evidence>
<evidence type="ECO:0000313" key="5">
    <source>
        <dbReference type="Proteomes" id="UP001141950"/>
    </source>
</evidence>
<dbReference type="Pfam" id="PF12395">
    <property type="entry name" value="DUF3658"/>
    <property type="match status" value="1"/>
</dbReference>
<feature type="coiled-coil region" evidence="1">
    <location>
        <begin position="125"/>
        <end position="152"/>
    </location>
</feature>
<accession>A0A9X2MUT3</accession>
<organism evidence="4 5">
    <name type="scientific">Paenibacillus soyae</name>
    <dbReference type="NCBI Taxonomy" id="2969249"/>
    <lineage>
        <taxon>Bacteria</taxon>
        <taxon>Bacillati</taxon>
        <taxon>Bacillota</taxon>
        <taxon>Bacilli</taxon>
        <taxon>Bacillales</taxon>
        <taxon>Paenibacillaceae</taxon>
        <taxon>Paenibacillus</taxon>
    </lineage>
</organism>
<gene>
    <name evidence="4" type="ORF">NQZ67_24015</name>
</gene>
<evidence type="ECO:0000259" key="3">
    <source>
        <dbReference type="Pfam" id="PF12395"/>
    </source>
</evidence>
<dbReference type="InterPro" id="IPR022123">
    <property type="entry name" value="DUF3658"/>
</dbReference>
<dbReference type="RefSeq" id="WP_257450956.1">
    <property type="nucleotide sequence ID" value="NZ_JANIPJ010000021.1"/>
</dbReference>
<dbReference type="Pfam" id="PF08874">
    <property type="entry name" value="DUF1835"/>
    <property type="match status" value="1"/>
</dbReference>
<evidence type="ECO:0000259" key="2">
    <source>
        <dbReference type="Pfam" id="PF08874"/>
    </source>
</evidence>
<reference evidence="4" key="1">
    <citation type="submission" date="2022-08" db="EMBL/GenBank/DDBJ databases">
        <title>The genomic sequence of strain Paenibacillus sp. SCIV0701.</title>
        <authorList>
            <person name="Zhao H."/>
        </authorList>
    </citation>
    <scope>NUCLEOTIDE SEQUENCE</scope>
    <source>
        <strain evidence="4">SCIV0701</strain>
    </source>
</reference>
<name>A0A9X2MUT3_9BACL</name>
<proteinExistence type="predicted"/>
<protein>
    <submittedName>
        <fullName evidence="4">DUF1835 domain-containing protein</fullName>
    </submittedName>
</protein>
<sequence>MKEHQAIKKAISRLSEEDAKQALALAMLHVRSLKEGEGQPEDGTAPLIRLYDGLIGLPDKIGIWEPVPDCSHVHVVIGDSFAGSMKHALEELGWSERHKLIVLRDPYAIGPLAGIDSPQGRQARYEWLRDHIAEADEAYASLEEEYEELLRSIQRIPDHAEVVVWTGGNAFEQAGMRHAVYLLGGKGNTVSLYNTTEIGEKLDSDARVRRSFRSSGELSSKTLQKALTRMSPSDCLLLPSGRARLAEEWKALSEKAAALRIWSEGMVLEVPADYYDDYLLETLDGITPPAGSDGFIRAARLIGQAFGHCEQVTNDSYLEYRVRELVYAGKLEIKGVPAAMRFYSVRRRSVQ</sequence>
<dbReference type="Proteomes" id="UP001141950">
    <property type="component" value="Unassembled WGS sequence"/>
</dbReference>
<dbReference type="InterPro" id="IPR014973">
    <property type="entry name" value="DUF1835"/>
</dbReference>
<comment type="caution">
    <text evidence="4">The sequence shown here is derived from an EMBL/GenBank/DDBJ whole genome shotgun (WGS) entry which is preliminary data.</text>
</comment>